<dbReference type="InterPro" id="IPR013149">
    <property type="entry name" value="ADH-like_C"/>
</dbReference>
<evidence type="ECO:0000313" key="6">
    <source>
        <dbReference type="EMBL" id="SDE34699.1"/>
    </source>
</evidence>
<dbReference type="SMART" id="SM00829">
    <property type="entry name" value="PKS_ER"/>
    <property type="match status" value="1"/>
</dbReference>
<dbReference type="PROSITE" id="PS00059">
    <property type="entry name" value="ADH_ZINC"/>
    <property type="match status" value="1"/>
</dbReference>
<accession>A0A1G7C5W2</accession>
<evidence type="ECO:0000259" key="5">
    <source>
        <dbReference type="SMART" id="SM00829"/>
    </source>
</evidence>
<evidence type="ECO:0000256" key="1">
    <source>
        <dbReference type="ARBA" id="ARBA00022723"/>
    </source>
</evidence>
<dbReference type="Pfam" id="PF08240">
    <property type="entry name" value="ADH_N"/>
    <property type="match status" value="1"/>
</dbReference>
<dbReference type="STRING" id="938405.SAMN02927895_04958"/>
<comment type="similarity">
    <text evidence="4">Belongs to the zinc-containing alcohol dehydrogenase family.</text>
</comment>
<dbReference type="InterPro" id="IPR013154">
    <property type="entry name" value="ADH-like_N"/>
</dbReference>
<evidence type="ECO:0000256" key="3">
    <source>
        <dbReference type="ARBA" id="ARBA00023002"/>
    </source>
</evidence>
<evidence type="ECO:0000256" key="4">
    <source>
        <dbReference type="RuleBase" id="RU361277"/>
    </source>
</evidence>
<protein>
    <submittedName>
        <fullName evidence="6">2-desacetyl-2-hydroxyethyl bacteriochlorophyllide A dehydrogenase</fullName>
    </submittedName>
</protein>
<dbReference type="Gene3D" id="3.90.180.10">
    <property type="entry name" value="Medium-chain alcohol dehydrogenases, catalytic domain"/>
    <property type="match status" value="1"/>
</dbReference>
<dbReference type="SUPFAM" id="SSF51735">
    <property type="entry name" value="NAD(P)-binding Rossmann-fold domains"/>
    <property type="match status" value="1"/>
</dbReference>
<dbReference type="PANTHER" id="PTHR43401:SF2">
    <property type="entry name" value="L-THREONINE 3-DEHYDROGENASE"/>
    <property type="match status" value="1"/>
</dbReference>
<organism evidence="6 7">
    <name type="scientific">Belnapia rosea</name>
    <dbReference type="NCBI Taxonomy" id="938405"/>
    <lineage>
        <taxon>Bacteria</taxon>
        <taxon>Pseudomonadati</taxon>
        <taxon>Pseudomonadota</taxon>
        <taxon>Alphaproteobacteria</taxon>
        <taxon>Acetobacterales</taxon>
        <taxon>Roseomonadaceae</taxon>
        <taxon>Belnapia</taxon>
    </lineage>
</organism>
<dbReference type="GO" id="GO:0016616">
    <property type="term" value="F:oxidoreductase activity, acting on the CH-OH group of donors, NAD or NADP as acceptor"/>
    <property type="evidence" value="ECO:0007669"/>
    <property type="project" value="UniProtKB-ARBA"/>
</dbReference>
<dbReference type="OrthoDB" id="9773078at2"/>
<evidence type="ECO:0000256" key="2">
    <source>
        <dbReference type="ARBA" id="ARBA00022833"/>
    </source>
</evidence>
<dbReference type="RefSeq" id="WP_090570054.1">
    <property type="nucleotide sequence ID" value="NZ_FMXZ01000023.1"/>
</dbReference>
<dbReference type="Proteomes" id="UP000198925">
    <property type="component" value="Unassembled WGS sequence"/>
</dbReference>
<dbReference type="SUPFAM" id="SSF50129">
    <property type="entry name" value="GroES-like"/>
    <property type="match status" value="1"/>
</dbReference>
<feature type="domain" description="Enoyl reductase (ER)" evidence="5">
    <location>
        <begin position="8"/>
        <end position="350"/>
    </location>
</feature>
<comment type="cofactor">
    <cofactor evidence="4">
        <name>Zn(2+)</name>
        <dbReference type="ChEBI" id="CHEBI:29105"/>
    </cofactor>
</comment>
<name>A0A1G7C5W2_9PROT</name>
<gene>
    <name evidence="6" type="ORF">SAMN04487779_102940</name>
</gene>
<keyword evidence="1 4" id="KW-0479">Metal-binding</keyword>
<dbReference type="GO" id="GO:0008270">
    <property type="term" value="F:zinc ion binding"/>
    <property type="evidence" value="ECO:0007669"/>
    <property type="project" value="InterPro"/>
</dbReference>
<dbReference type="AlphaFoldDB" id="A0A1G7C5W2"/>
<dbReference type="InterPro" id="IPR020843">
    <property type="entry name" value="ER"/>
</dbReference>
<dbReference type="Pfam" id="PF00107">
    <property type="entry name" value="ADH_zinc_N"/>
    <property type="match status" value="1"/>
</dbReference>
<dbReference type="CDD" id="cd08239">
    <property type="entry name" value="THR_DH_like"/>
    <property type="match status" value="1"/>
</dbReference>
<evidence type="ECO:0000313" key="7">
    <source>
        <dbReference type="Proteomes" id="UP000198925"/>
    </source>
</evidence>
<reference evidence="6 7" key="1">
    <citation type="submission" date="2016-10" db="EMBL/GenBank/DDBJ databases">
        <authorList>
            <person name="de Groot N.N."/>
        </authorList>
    </citation>
    <scope>NUCLEOTIDE SEQUENCE [LARGE SCALE GENOMIC DNA]</scope>
    <source>
        <strain evidence="6 7">CPCC 100156</strain>
    </source>
</reference>
<keyword evidence="2 4" id="KW-0862">Zinc</keyword>
<sequence length="353" mass="37251">MKGVVFLGDRQLALQDFPDPTPGPDDVVLEIKASGMCGSDLKFYRAPAGGASASLGFTKGLSGPIIRGHEPCGVVVAVGKNVSPKQARVGQRVMQHHYVGCGVCPQCSTGWMQLCDDGVDQVYGATGHGAHANYMVCPARTVVTLPEELSFETGAAISCGTGTAWGALQRLGLQGDHTIAIFGQGPVGLSATQLASAMGARVIALDTSPERLGRAKEFGADLLINPVETNDIVGAIREATHGLGAHLSLDASSSPQARAQAVRCVRTWGKACYVGEGGEVTLEVSPDMLRRQVTLIGSWTFSTVGQAECARYIADRGIQVDKLFTHRWRLDQAEEAYTLFDQQSSGKGVILPN</sequence>
<dbReference type="InterPro" id="IPR036291">
    <property type="entry name" value="NAD(P)-bd_dom_sf"/>
</dbReference>
<keyword evidence="7" id="KW-1185">Reference proteome</keyword>
<dbReference type="Gene3D" id="3.40.50.720">
    <property type="entry name" value="NAD(P)-binding Rossmann-like Domain"/>
    <property type="match status" value="1"/>
</dbReference>
<dbReference type="EMBL" id="FMZX01000029">
    <property type="protein sequence ID" value="SDE34699.1"/>
    <property type="molecule type" value="Genomic_DNA"/>
</dbReference>
<proteinExistence type="inferred from homology"/>
<dbReference type="PANTHER" id="PTHR43401">
    <property type="entry name" value="L-THREONINE 3-DEHYDROGENASE"/>
    <property type="match status" value="1"/>
</dbReference>
<keyword evidence="3" id="KW-0560">Oxidoreductase</keyword>
<dbReference type="InterPro" id="IPR011032">
    <property type="entry name" value="GroES-like_sf"/>
</dbReference>
<dbReference type="InterPro" id="IPR050129">
    <property type="entry name" value="Zn_alcohol_dh"/>
</dbReference>
<dbReference type="InterPro" id="IPR002328">
    <property type="entry name" value="ADH_Zn_CS"/>
</dbReference>